<name>A0A915D753_9BILA</name>
<evidence type="ECO:0000313" key="2">
    <source>
        <dbReference type="WBParaSite" id="jg16443"/>
    </source>
</evidence>
<keyword evidence="1" id="KW-1185">Reference proteome</keyword>
<evidence type="ECO:0000313" key="1">
    <source>
        <dbReference type="Proteomes" id="UP000887574"/>
    </source>
</evidence>
<protein>
    <submittedName>
        <fullName evidence="2">Uncharacterized protein</fullName>
    </submittedName>
</protein>
<organism evidence="1 2">
    <name type="scientific">Ditylenchus dipsaci</name>
    <dbReference type="NCBI Taxonomy" id="166011"/>
    <lineage>
        <taxon>Eukaryota</taxon>
        <taxon>Metazoa</taxon>
        <taxon>Ecdysozoa</taxon>
        <taxon>Nematoda</taxon>
        <taxon>Chromadorea</taxon>
        <taxon>Rhabditida</taxon>
        <taxon>Tylenchina</taxon>
        <taxon>Tylenchomorpha</taxon>
        <taxon>Sphaerularioidea</taxon>
        <taxon>Anguinidae</taxon>
        <taxon>Anguininae</taxon>
        <taxon>Ditylenchus</taxon>
    </lineage>
</organism>
<accession>A0A915D753</accession>
<dbReference type="AlphaFoldDB" id="A0A915D753"/>
<dbReference type="WBParaSite" id="jg16443">
    <property type="protein sequence ID" value="jg16443"/>
    <property type="gene ID" value="jg16443"/>
</dbReference>
<reference evidence="2" key="1">
    <citation type="submission" date="2022-11" db="UniProtKB">
        <authorList>
            <consortium name="WormBaseParasite"/>
        </authorList>
    </citation>
    <scope>IDENTIFICATION</scope>
</reference>
<proteinExistence type="predicted"/>
<sequence length="132" mass="14840">MPASLGSFTQVSDLATFYIKNQIITGNLRDFEREFETWANICATSDLTNQDVSVAFWSAINIRCSLPVHSNKTAQRMLGITQGTIGPIILRKEGPEDLNAQSVQNRQKIRTLFEEQALRRSSSSRISLYCVL</sequence>
<dbReference type="Proteomes" id="UP000887574">
    <property type="component" value="Unplaced"/>
</dbReference>